<dbReference type="InterPro" id="IPR036554">
    <property type="entry name" value="GHMP_kinase_C_sf"/>
</dbReference>
<gene>
    <name evidence="1" type="ORF">NCTC11179_03195</name>
</gene>
<organism evidence="1 2">
    <name type="scientific">Myroides odoratus</name>
    <name type="common">Flavobacterium odoratum</name>
    <dbReference type="NCBI Taxonomy" id="256"/>
    <lineage>
        <taxon>Bacteria</taxon>
        <taxon>Pseudomonadati</taxon>
        <taxon>Bacteroidota</taxon>
        <taxon>Flavobacteriia</taxon>
        <taxon>Flavobacteriales</taxon>
        <taxon>Flavobacteriaceae</taxon>
        <taxon>Myroides</taxon>
    </lineage>
</organism>
<dbReference type="RefSeq" id="WP_115092353.1">
    <property type="nucleotide sequence ID" value="NZ_CP068107.1"/>
</dbReference>
<dbReference type="InterPro" id="IPR047765">
    <property type="entry name" value="GHMP_GYDIA-like"/>
</dbReference>
<dbReference type="AlphaFoldDB" id="A0A378U3W0"/>
<dbReference type="SUPFAM" id="SSF54211">
    <property type="entry name" value="Ribosomal protein S5 domain 2-like"/>
    <property type="match status" value="1"/>
</dbReference>
<sequence length="303" mass="33986">MEFYSHGKLLVSGEYVVLDGAVAFALPTAMGQFLHVTAIEEPILYWTSYDVDGQVWMQEQVAIEEVVNGTDRQESSYLQTLIDVLRAAHRQNPNVLTQQGGFRVESKLTFPRLWGLGTSSTWINNVAQWFGINPYQLLQESFGGSGYDIACAQFKSALLYQRTSPIQPKVDLVEFQPTFAQHIYFVYLNQKQSSKEAIAAYRTKKGEIAEQIQRITAISQLLVTANTREEFQALMTEHESILSTILGIPPIQQQLFADFDGAIKSLGAWGGDFIMAVAENDPTNYFQEKGYATVLPYAEMIAI</sequence>
<dbReference type="Proteomes" id="UP000255024">
    <property type="component" value="Unassembled WGS sequence"/>
</dbReference>
<name>A0A378U3W0_MYROD</name>
<evidence type="ECO:0008006" key="3">
    <source>
        <dbReference type="Google" id="ProtNLM"/>
    </source>
</evidence>
<dbReference type="Gene3D" id="3.30.230.10">
    <property type="match status" value="1"/>
</dbReference>
<dbReference type="SUPFAM" id="SSF55060">
    <property type="entry name" value="GHMP Kinase, C-terminal domain"/>
    <property type="match status" value="1"/>
</dbReference>
<protein>
    <recommendedName>
        <fullName evidence="3">Mevalonate kinase</fullName>
    </recommendedName>
</protein>
<evidence type="ECO:0000313" key="1">
    <source>
        <dbReference type="EMBL" id="STZ69681.1"/>
    </source>
</evidence>
<accession>A0A378U3W0</accession>
<keyword evidence="2" id="KW-1185">Reference proteome</keyword>
<evidence type="ECO:0000313" key="2">
    <source>
        <dbReference type="Proteomes" id="UP000255024"/>
    </source>
</evidence>
<dbReference type="NCBIfam" id="NF040656">
    <property type="entry name" value="GHMP_GYDIA"/>
    <property type="match status" value="1"/>
</dbReference>
<reference evidence="1 2" key="1">
    <citation type="submission" date="2018-06" db="EMBL/GenBank/DDBJ databases">
        <authorList>
            <consortium name="Pathogen Informatics"/>
            <person name="Doyle S."/>
        </authorList>
    </citation>
    <scope>NUCLEOTIDE SEQUENCE [LARGE SCALE GENOMIC DNA]</scope>
    <source>
        <strain evidence="1 2">NCTC11179</strain>
    </source>
</reference>
<proteinExistence type="predicted"/>
<dbReference type="InterPro" id="IPR014721">
    <property type="entry name" value="Ribsml_uS5_D2-typ_fold_subgr"/>
</dbReference>
<dbReference type="EMBL" id="UGQL01000002">
    <property type="protein sequence ID" value="STZ69681.1"/>
    <property type="molecule type" value="Genomic_DNA"/>
</dbReference>
<dbReference type="InterPro" id="IPR020568">
    <property type="entry name" value="Ribosomal_Su5_D2-typ_SF"/>
</dbReference>